<protein>
    <recommendedName>
        <fullName evidence="3">Translation initiation factor IF-2</fullName>
    </recommendedName>
</protein>
<feature type="compositionally biased region" description="Low complexity" evidence="1">
    <location>
        <begin position="103"/>
        <end position="144"/>
    </location>
</feature>
<feature type="region of interest" description="Disordered" evidence="1">
    <location>
        <begin position="1"/>
        <end position="159"/>
    </location>
</feature>
<name>A0AAU2VLX0_9ACTN</name>
<dbReference type="AlphaFoldDB" id="A0AAU2VLX0"/>
<dbReference type="EMBL" id="CP108313">
    <property type="protein sequence ID" value="WTW67923.1"/>
    <property type="molecule type" value="Genomic_DNA"/>
</dbReference>
<evidence type="ECO:0008006" key="3">
    <source>
        <dbReference type="Google" id="ProtNLM"/>
    </source>
</evidence>
<proteinExistence type="predicted"/>
<feature type="compositionally biased region" description="Basic and acidic residues" evidence="1">
    <location>
        <begin position="271"/>
        <end position="289"/>
    </location>
</feature>
<reference evidence="2" key="1">
    <citation type="submission" date="2022-10" db="EMBL/GenBank/DDBJ databases">
        <title>The complete genomes of actinobacterial strains from the NBC collection.</title>
        <authorList>
            <person name="Joergensen T.S."/>
            <person name="Alvarez Arevalo M."/>
            <person name="Sterndorff E.B."/>
            <person name="Faurdal D."/>
            <person name="Vuksanovic O."/>
            <person name="Mourched A.-S."/>
            <person name="Charusanti P."/>
            <person name="Shaw S."/>
            <person name="Blin K."/>
            <person name="Weber T."/>
        </authorList>
    </citation>
    <scope>NUCLEOTIDE SEQUENCE</scope>
    <source>
        <strain evidence="2">NBC_00008</strain>
    </source>
</reference>
<sequence length="484" mass="47340">MATSESAAAGAESGTPGSPVPRAAAVTVLAEEPSTGLFPAKPAAGTAPAPAGSGTPATVSGSAAPTAAEGGNEGAEEEAPQSAAEEQPEPETAAETEPETEPKAATATAATTTTSSATSAETATATTTTSSATSAETATATASGGATGTRRAGVLPLGRPGKPLIAAAVAGGLVLVGVPFLISGLSGPGDNPTAPSALAPAGSRMGPDGSGPGFVPGQQNAPGENRQKSDGKTSTGSAAGGSGKGGSGTGGAGTGAIHEAGTKDATTGSTKEARSGKAKSAEPGKHTESAAKAPAAAKDSSGKSAGTPVSTQQERVAAVTYSHFIGPGCDTPGFATSDQWRDGLKGWVGSTGSQTSYGCSGFYYSVPLSNSTTKSTGYAQWKFPTGSVTNGSCQVSVYIPNVKDISRVGGNPAHYAVHRYFEAKPSTQIDTFEINQTSHLGQWVNAGTFPVSTGKISIVLENRGKTSGNRHAAAAPIKVNCTAS</sequence>
<accession>A0AAU2VLX0</accession>
<organism evidence="2">
    <name type="scientific">Streptomyces sp. NBC_00008</name>
    <dbReference type="NCBI Taxonomy" id="2903610"/>
    <lineage>
        <taxon>Bacteria</taxon>
        <taxon>Bacillati</taxon>
        <taxon>Actinomycetota</taxon>
        <taxon>Actinomycetes</taxon>
        <taxon>Kitasatosporales</taxon>
        <taxon>Streptomycetaceae</taxon>
        <taxon>Streptomyces</taxon>
    </lineage>
</organism>
<feature type="compositionally biased region" description="Low complexity" evidence="1">
    <location>
        <begin position="290"/>
        <end position="305"/>
    </location>
</feature>
<evidence type="ECO:0000313" key="2">
    <source>
        <dbReference type="EMBL" id="WTW67923.1"/>
    </source>
</evidence>
<feature type="compositionally biased region" description="Gly residues" evidence="1">
    <location>
        <begin position="238"/>
        <end position="254"/>
    </location>
</feature>
<feature type="compositionally biased region" description="Acidic residues" evidence="1">
    <location>
        <begin position="86"/>
        <end position="99"/>
    </location>
</feature>
<gene>
    <name evidence="2" type="ORF">OG398_06400</name>
</gene>
<feature type="compositionally biased region" description="Low complexity" evidence="1">
    <location>
        <begin position="39"/>
        <end position="70"/>
    </location>
</feature>
<feature type="compositionally biased region" description="Low complexity" evidence="1">
    <location>
        <begin position="1"/>
        <end position="17"/>
    </location>
</feature>
<evidence type="ECO:0000256" key="1">
    <source>
        <dbReference type="SAM" id="MobiDB-lite"/>
    </source>
</evidence>
<feature type="region of interest" description="Disordered" evidence="1">
    <location>
        <begin position="192"/>
        <end position="314"/>
    </location>
</feature>